<dbReference type="SUPFAM" id="SSF55021">
    <property type="entry name" value="ACT-like"/>
    <property type="match status" value="1"/>
</dbReference>
<sequence length="91" mass="10137">VSKTPEELSLICPRYLSIQSEKNSPNWKCLKVAGPLDFNLTGILNGLSDTLAKAKISIFAISTFDTDYLLLQKQVLKTAKTVLKRAEYGFE</sequence>
<dbReference type="PIRSF" id="PIRSF008459">
    <property type="entry name" value="UCP008459"/>
    <property type="match status" value="1"/>
</dbReference>
<dbReference type="Pfam" id="PF13840">
    <property type="entry name" value="ACT_7"/>
    <property type="match status" value="1"/>
</dbReference>
<dbReference type="Gene3D" id="3.30.2130.10">
    <property type="entry name" value="VC0802-like"/>
    <property type="match status" value="1"/>
</dbReference>
<feature type="domain" description="CASTOR ACT" evidence="1">
    <location>
        <begin position="25"/>
        <end position="84"/>
    </location>
</feature>
<accession>A0A381SMY1</accession>
<organism evidence="2">
    <name type="scientific">marine metagenome</name>
    <dbReference type="NCBI Taxonomy" id="408172"/>
    <lineage>
        <taxon>unclassified sequences</taxon>
        <taxon>metagenomes</taxon>
        <taxon>ecological metagenomes</taxon>
    </lineage>
</organism>
<dbReference type="PANTHER" id="PTHR31131:SF6">
    <property type="entry name" value="CASTOR ACT DOMAIN-CONTAINING PROTEIN"/>
    <property type="match status" value="1"/>
</dbReference>
<name>A0A381SMY1_9ZZZZ</name>
<dbReference type="PANTHER" id="PTHR31131">
    <property type="entry name" value="CHROMOSOME 1, WHOLE GENOME SHOTGUN SEQUENCE"/>
    <property type="match status" value="1"/>
</dbReference>
<dbReference type="InterPro" id="IPR045865">
    <property type="entry name" value="ACT-like_dom_sf"/>
</dbReference>
<protein>
    <recommendedName>
        <fullName evidence="1">CASTOR ACT domain-containing protein</fullName>
    </recommendedName>
</protein>
<dbReference type="InterPro" id="IPR051719">
    <property type="entry name" value="CASTOR_mTORC1"/>
</dbReference>
<evidence type="ECO:0000259" key="1">
    <source>
        <dbReference type="Pfam" id="PF13840"/>
    </source>
</evidence>
<dbReference type="EMBL" id="UINC01003254">
    <property type="protein sequence ID" value="SVA04701.1"/>
    <property type="molecule type" value="Genomic_DNA"/>
</dbReference>
<proteinExistence type="predicted"/>
<dbReference type="InterPro" id="IPR027795">
    <property type="entry name" value="CASTOR_ACT_dom"/>
</dbReference>
<dbReference type="InterPro" id="IPR016540">
    <property type="entry name" value="UCP008459"/>
</dbReference>
<gene>
    <name evidence="2" type="ORF">METZ01_LOCUS57555</name>
</gene>
<dbReference type="AlphaFoldDB" id="A0A381SMY1"/>
<feature type="non-terminal residue" evidence="2">
    <location>
        <position position="1"/>
    </location>
</feature>
<evidence type="ECO:0000313" key="2">
    <source>
        <dbReference type="EMBL" id="SVA04701.1"/>
    </source>
</evidence>
<reference evidence="2" key="1">
    <citation type="submission" date="2018-05" db="EMBL/GenBank/DDBJ databases">
        <authorList>
            <person name="Lanie J.A."/>
            <person name="Ng W.-L."/>
            <person name="Kazmierczak K.M."/>
            <person name="Andrzejewski T.M."/>
            <person name="Davidsen T.M."/>
            <person name="Wayne K.J."/>
            <person name="Tettelin H."/>
            <person name="Glass J.I."/>
            <person name="Rusch D."/>
            <person name="Podicherti R."/>
            <person name="Tsui H.-C.T."/>
            <person name="Winkler M.E."/>
        </authorList>
    </citation>
    <scope>NUCLEOTIDE SEQUENCE</scope>
</reference>